<feature type="domain" description="AD" evidence="1">
    <location>
        <begin position="90"/>
        <end position="183"/>
    </location>
</feature>
<gene>
    <name evidence="2" type="ORF">pdam_00010643</name>
</gene>
<dbReference type="Pfam" id="PF09793">
    <property type="entry name" value="AD"/>
    <property type="match status" value="1"/>
</dbReference>
<evidence type="ECO:0000313" key="3">
    <source>
        <dbReference type="Proteomes" id="UP000275408"/>
    </source>
</evidence>
<keyword evidence="3" id="KW-1185">Reference proteome</keyword>
<dbReference type="InterPro" id="IPR019181">
    <property type="entry name" value="LSM12_ABD"/>
</dbReference>
<proteinExistence type="predicted"/>
<dbReference type="Pfam" id="PF21166">
    <property type="entry name" value="LSM12_LSM"/>
    <property type="match status" value="1"/>
</dbReference>
<reference evidence="2 3" key="1">
    <citation type="journal article" date="2018" name="Sci. Rep.">
        <title>Comparative analysis of the Pocillopora damicornis genome highlights role of immune system in coral evolution.</title>
        <authorList>
            <person name="Cunning R."/>
            <person name="Bay R.A."/>
            <person name="Gillette P."/>
            <person name="Baker A.C."/>
            <person name="Traylor-Knowles N."/>
        </authorList>
    </citation>
    <scope>NUCLEOTIDE SEQUENCE [LARGE SCALE GENOMIC DNA]</scope>
    <source>
        <strain evidence="2">RSMAS</strain>
        <tissue evidence="2">Whole animal</tissue>
    </source>
</reference>
<dbReference type="PANTHER" id="PTHR13542">
    <property type="entry name" value="LSM12 HOMOLOG"/>
    <property type="match status" value="1"/>
</dbReference>
<dbReference type="STRING" id="46731.A0A3M6U2H8"/>
<evidence type="ECO:0000259" key="1">
    <source>
        <dbReference type="PROSITE" id="PS52001"/>
    </source>
</evidence>
<evidence type="ECO:0000313" key="2">
    <source>
        <dbReference type="EMBL" id="RMX47893.1"/>
    </source>
</evidence>
<dbReference type="OrthoDB" id="1057137at2759"/>
<protein>
    <recommendedName>
        <fullName evidence="1">AD domain-containing protein</fullName>
    </recommendedName>
</protein>
<dbReference type="InterPro" id="IPR047574">
    <property type="entry name" value="AD"/>
</dbReference>
<dbReference type="Proteomes" id="UP000275408">
    <property type="component" value="Unassembled WGS sequence"/>
</dbReference>
<dbReference type="InterPro" id="IPR039683">
    <property type="entry name" value="Lsm12-like"/>
</dbReference>
<dbReference type="SMART" id="SM00995">
    <property type="entry name" value="AD"/>
    <property type="match status" value="1"/>
</dbReference>
<organism evidence="2 3">
    <name type="scientific">Pocillopora damicornis</name>
    <name type="common">Cauliflower coral</name>
    <name type="synonym">Millepora damicornis</name>
    <dbReference type="NCBI Taxonomy" id="46731"/>
    <lineage>
        <taxon>Eukaryota</taxon>
        <taxon>Metazoa</taxon>
        <taxon>Cnidaria</taxon>
        <taxon>Anthozoa</taxon>
        <taxon>Hexacorallia</taxon>
        <taxon>Scleractinia</taxon>
        <taxon>Astrocoeniina</taxon>
        <taxon>Pocilloporidae</taxon>
        <taxon>Pocillopora</taxon>
    </lineage>
</organism>
<sequence length="187" mass="20653">MSGSTGGNMATGDAKDSKEIPPGTKVVCTTCFDEKIEGEVVAFDYGAKLLVIKSSKNPKKNVTDIRMLNLARMKTLNVSEVSNKPPPSLPCVEHDKIDKKIALALEQKRRAVEKIGINVTPGAQKLFDTINKTINEVKWNGKSIVVMNEVTIDPPYQESDCHGNEKSREHIIKIVRKHNEEESNQPG</sequence>
<dbReference type="PROSITE" id="PS52001">
    <property type="entry name" value="AD"/>
    <property type="match status" value="1"/>
</dbReference>
<name>A0A3M6U2H8_POCDA</name>
<dbReference type="EMBL" id="RCHS01002347">
    <property type="protein sequence ID" value="RMX47893.1"/>
    <property type="molecule type" value="Genomic_DNA"/>
</dbReference>
<dbReference type="InterPro" id="IPR048478">
    <property type="entry name" value="LSM12_LSM"/>
</dbReference>
<comment type="caution">
    <text evidence="2">The sequence shown here is derived from an EMBL/GenBank/DDBJ whole genome shotgun (WGS) entry which is preliminary data.</text>
</comment>
<accession>A0A3M6U2H8</accession>
<dbReference type="AlphaFoldDB" id="A0A3M6U2H8"/>
<dbReference type="OMA" id="QFWLEID"/>